<name>A0AAW9SR57_9RHOB</name>
<sequence length="77" mass="8484">MTNVDQARFQFSQEQISQKTPGELGRYIAGMDGTTEQLEKMAGFVDALMGYDKTQGAEFRDAFIQARAQAACNSLSL</sequence>
<protein>
    <submittedName>
        <fullName evidence="1">Uncharacterized protein</fullName>
    </submittedName>
</protein>
<evidence type="ECO:0000313" key="2">
    <source>
        <dbReference type="Proteomes" id="UP001428774"/>
    </source>
</evidence>
<keyword evidence="2" id="KW-1185">Reference proteome</keyword>
<organism evidence="1 2">
    <name type="scientific">Ponticoccus litoralis</name>
    <dbReference type="NCBI Taxonomy" id="422297"/>
    <lineage>
        <taxon>Bacteria</taxon>
        <taxon>Pseudomonadati</taxon>
        <taxon>Pseudomonadota</taxon>
        <taxon>Alphaproteobacteria</taxon>
        <taxon>Rhodobacterales</taxon>
        <taxon>Roseobacteraceae</taxon>
        <taxon>Ponticoccus</taxon>
    </lineage>
</organism>
<evidence type="ECO:0000313" key="1">
    <source>
        <dbReference type="EMBL" id="MEN9062192.1"/>
    </source>
</evidence>
<accession>A0AAW9SR57</accession>
<comment type="caution">
    <text evidence="1">The sequence shown here is derived from an EMBL/GenBank/DDBJ whole genome shotgun (WGS) entry which is preliminary data.</text>
</comment>
<dbReference type="AlphaFoldDB" id="A0AAW9SR57"/>
<dbReference type="RefSeq" id="WP_347167190.1">
    <property type="nucleotide sequence ID" value="NZ_JBDNCH010000002.1"/>
</dbReference>
<gene>
    <name evidence="1" type="ORF">ABFB10_15485</name>
</gene>
<proteinExistence type="predicted"/>
<dbReference type="EMBL" id="JBDNCH010000002">
    <property type="protein sequence ID" value="MEN9062192.1"/>
    <property type="molecule type" value="Genomic_DNA"/>
</dbReference>
<reference evidence="1 2" key="1">
    <citation type="submission" date="2024-05" db="EMBL/GenBank/DDBJ databases">
        <title>Genome sequence of Ponticoccus litoralis KCCM 90028.</title>
        <authorList>
            <person name="Kim J.M."/>
            <person name="Lee J.K."/>
            <person name="Choi B.J."/>
            <person name="Bayburt H."/>
            <person name="Baek J.H."/>
            <person name="Jeon C.O."/>
        </authorList>
    </citation>
    <scope>NUCLEOTIDE SEQUENCE [LARGE SCALE GENOMIC DNA]</scope>
    <source>
        <strain evidence="1 2">KCCM 90028</strain>
    </source>
</reference>
<dbReference type="Proteomes" id="UP001428774">
    <property type="component" value="Unassembled WGS sequence"/>
</dbReference>